<dbReference type="EMBL" id="UYRV01027758">
    <property type="protein sequence ID" value="VDK81442.1"/>
    <property type="molecule type" value="Genomic_DNA"/>
</dbReference>
<dbReference type="GO" id="GO:0008270">
    <property type="term" value="F:zinc ion binding"/>
    <property type="evidence" value="ECO:0007669"/>
    <property type="project" value="UniProtKB-KW"/>
</dbReference>
<evidence type="ECO:0000256" key="1">
    <source>
        <dbReference type="PROSITE-ProRule" id="PRU00042"/>
    </source>
</evidence>
<reference evidence="3 4" key="1">
    <citation type="submission" date="2018-11" db="EMBL/GenBank/DDBJ databases">
        <authorList>
            <consortium name="Pathogen Informatics"/>
        </authorList>
    </citation>
    <scope>NUCLEOTIDE SEQUENCE [LARGE SCALE GENOMIC DNA]</scope>
</reference>
<keyword evidence="1" id="KW-0479">Metal-binding</keyword>
<accession>A0A3P6T0G9</accession>
<keyword evidence="1" id="KW-0863">Zinc-finger</keyword>
<protein>
    <recommendedName>
        <fullName evidence="2">C2H2-type domain-containing protein</fullName>
    </recommendedName>
</protein>
<evidence type="ECO:0000313" key="4">
    <source>
        <dbReference type="Proteomes" id="UP000271889"/>
    </source>
</evidence>
<dbReference type="SMART" id="SM00355">
    <property type="entry name" value="ZnF_C2H2"/>
    <property type="match status" value="3"/>
</dbReference>
<dbReference type="InterPro" id="IPR013087">
    <property type="entry name" value="Znf_C2H2_type"/>
</dbReference>
<dbReference type="PROSITE" id="PS00028">
    <property type="entry name" value="ZINC_FINGER_C2H2_1"/>
    <property type="match status" value="2"/>
</dbReference>
<dbReference type="Pfam" id="PF00096">
    <property type="entry name" value="zf-C2H2"/>
    <property type="match status" value="1"/>
</dbReference>
<dbReference type="AlphaFoldDB" id="A0A3P6T0G9"/>
<keyword evidence="1" id="KW-0862">Zinc</keyword>
<dbReference type="Pfam" id="PF13912">
    <property type="entry name" value="zf-C2H2_6"/>
    <property type="match status" value="1"/>
</dbReference>
<dbReference type="OrthoDB" id="5845900at2759"/>
<feature type="domain" description="C2H2-type" evidence="2">
    <location>
        <begin position="54"/>
        <end position="82"/>
    </location>
</feature>
<evidence type="ECO:0000259" key="2">
    <source>
        <dbReference type="PROSITE" id="PS50157"/>
    </source>
</evidence>
<organism evidence="3 4">
    <name type="scientific">Cylicostephanus goldi</name>
    <name type="common">Nematode worm</name>
    <dbReference type="NCBI Taxonomy" id="71465"/>
    <lineage>
        <taxon>Eukaryota</taxon>
        <taxon>Metazoa</taxon>
        <taxon>Ecdysozoa</taxon>
        <taxon>Nematoda</taxon>
        <taxon>Chromadorea</taxon>
        <taxon>Rhabditida</taxon>
        <taxon>Rhabditina</taxon>
        <taxon>Rhabditomorpha</taxon>
        <taxon>Strongyloidea</taxon>
        <taxon>Strongylidae</taxon>
        <taxon>Cylicostephanus</taxon>
    </lineage>
</organism>
<evidence type="ECO:0000313" key="3">
    <source>
        <dbReference type="EMBL" id="VDK81442.1"/>
    </source>
</evidence>
<dbReference type="Proteomes" id="UP000271889">
    <property type="component" value="Unassembled WGS sequence"/>
</dbReference>
<keyword evidence="4" id="KW-1185">Reference proteome</keyword>
<proteinExistence type="predicted"/>
<sequence length="137" mass="16069">MFSNNVCPVCHRRFDKGKQLYGHLFQNHGFTKQDLENYKAERQMKMKPQASNLFNCAKCDAKFTRADALRRHGRRKHMDTYAYRITCCLCDAKVANHRQLVAHAHIEHAIDDDDYSVHKITFSNVSAYKVEEFLVLF</sequence>
<dbReference type="Gene3D" id="3.30.160.60">
    <property type="entry name" value="Classic Zinc Finger"/>
    <property type="match status" value="1"/>
</dbReference>
<dbReference type="PROSITE" id="PS50157">
    <property type="entry name" value="ZINC_FINGER_C2H2_2"/>
    <property type="match status" value="1"/>
</dbReference>
<gene>
    <name evidence="3" type="ORF">CGOC_LOCUS7835</name>
</gene>
<name>A0A3P6T0G9_CYLGO</name>